<dbReference type="PANTHER" id="PTHR42804:SF1">
    <property type="entry name" value="ALDEHYDE DEHYDROGENASE-RELATED"/>
    <property type="match status" value="1"/>
</dbReference>
<evidence type="ECO:0000256" key="4">
    <source>
        <dbReference type="RuleBase" id="RU003345"/>
    </source>
</evidence>
<evidence type="ECO:0000256" key="2">
    <source>
        <dbReference type="ARBA" id="ARBA00023002"/>
    </source>
</evidence>
<dbReference type="PANTHER" id="PTHR42804">
    <property type="entry name" value="ALDEHYDE DEHYDROGENASE"/>
    <property type="match status" value="1"/>
</dbReference>
<dbReference type="InterPro" id="IPR015590">
    <property type="entry name" value="Aldehyde_DH_dom"/>
</dbReference>
<dbReference type="InterPro" id="IPR016162">
    <property type="entry name" value="Ald_DH_N"/>
</dbReference>
<dbReference type="InterPro" id="IPR016163">
    <property type="entry name" value="Ald_DH_C"/>
</dbReference>
<dbReference type="Gene3D" id="3.40.605.10">
    <property type="entry name" value="Aldehyde Dehydrogenase, Chain A, domain 1"/>
    <property type="match status" value="1"/>
</dbReference>
<evidence type="ECO:0000256" key="1">
    <source>
        <dbReference type="ARBA" id="ARBA00009986"/>
    </source>
</evidence>
<keyword evidence="2 4" id="KW-0560">Oxidoreductase</keyword>
<accession>A0ABX1J6U7</accession>
<proteinExistence type="inferred from homology"/>
<dbReference type="EMBL" id="JAAXLS010000015">
    <property type="protein sequence ID" value="NKQ55512.1"/>
    <property type="molecule type" value="Genomic_DNA"/>
</dbReference>
<evidence type="ECO:0000313" key="6">
    <source>
        <dbReference type="EMBL" id="NKQ55512.1"/>
    </source>
</evidence>
<dbReference type="Proteomes" id="UP000715441">
    <property type="component" value="Unassembled WGS sequence"/>
</dbReference>
<protein>
    <submittedName>
        <fullName evidence="6">Aldehyde dehydrogenase</fullName>
    </submittedName>
</protein>
<dbReference type="PROSITE" id="PS00687">
    <property type="entry name" value="ALDEHYDE_DEHYDR_GLU"/>
    <property type="match status" value="1"/>
</dbReference>
<dbReference type="RefSeq" id="WP_168518540.1">
    <property type="nucleotide sequence ID" value="NZ_JAAXLS010000015.1"/>
</dbReference>
<dbReference type="Pfam" id="PF00171">
    <property type="entry name" value="Aldedh"/>
    <property type="match status" value="1"/>
</dbReference>
<keyword evidence="7" id="KW-1185">Reference proteome</keyword>
<comment type="similarity">
    <text evidence="1 4">Belongs to the aldehyde dehydrogenase family.</text>
</comment>
<organism evidence="6 7">
    <name type="scientific">Amycolatopsis acididurans</name>
    <dbReference type="NCBI Taxonomy" id="2724524"/>
    <lineage>
        <taxon>Bacteria</taxon>
        <taxon>Bacillati</taxon>
        <taxon>Actinomycetota</taxon>
        <taxon>Actinomycetes</taxon>
        <taxon>Pseudonocardiales</taxon>
        <taxon>Pseudonocardiaceae</taxon>
        <taxon>Amycolatopsis</taxon>
    </lineage>
</organism>
<sequence>MKSHTTLFIGGEWIPSEGTGKIDVISPSSEEIVGTVPAATTGDVDRAVAAARRAFDEGRWSSTGLAERIALLRRVRTALAARQDEFAALVTDEMGSPIAQSGPIQVGAPLALLDTYTELAASYPFEEIRTAASGSALVTHEPVGVVAAVVPWNVPLTVTVQKLAPALLTGCTVVLKPAPETPLSVYALTELFRQAGLPAGVLNVVPADRDVSEYLVGHPGVDKVTFTGSTAAGRRIASICGGNLTRVTLELGGKSAAVVLDDADFEQTAEALRLGSLRNSGQICTLKTRLLVSRRRHDEFVDRLRGLICSMPVGDPHDPATQIGPMVTARQRDRVSDYIRIGKEEGATVVAGGGEPEQPHGWFVDPTIFTDVKPDMRIAQEEIFGPVLAVIPYADEDEAVAIANNSSYGLSGAVFTQDLDHGLALARRIRTGTVELNGSPAGFHAPFGGVKASGIGREAGREGFESYVEPKSYGLPPTFADSLR</sequence>
<evidence type="ECO:0000259" key="5">
    <source>
        <dbReference type="Pfam" id="PF00171"/>
    </source>
</evidence>
<comment type="caution">
    <text evidence="6">The sequence shown here is derived from an EMBL/GenBank/DDBJ whole genome shotgun (WGS) entry which is preliminary data.</text>
</comment>
<evidence type="ECO:0000313" key="7">
    <source>
        <dbReference type="Proteomes" id="UP000715441"/>
    </source>
</evidence>
<evidence type="ECO:0000256" key="3">
    <source>
        <dbReference type="PROSITE-ProRule" id="PRU10007"/>
    </source>
</evidence>
<gene>
    <name evidence="6" type="ORF">HFP15_21755</name>
</gene>
<dbReference type="CDD" id="cd07139">
    <property type="entry name" value="ALDH_AldA-Rv0768"/>
    <property type="match status" value="1"/>
</dbReference>
<feature type="domain" description="Aldehyde dehydrogenase" evidence="5">
    <location>
        <begin position="13"/>
        <end position="472"/>
    </location>
</feature>
<reference evidence="6 7" key="1">
    <citation type="submission" date="2020-04" db="EMBL/GenBank/DDBJ databases">
        <title>Novel species.</title>
        <authorList>
            <person name="Teo W.F.A."/>
            <person name="Lipun K."/>
            <person name="Srisuk N."/>
            <person name="Duangmal K."/>
        </authorList>
    </citation>
    <scope>NUCLEOTIDE SEQUENCE [LARGE SCALE GENOMIC DNA]</scope>
    <source>
        <strain evidence="6 7">K13G38</strain>
    </source>
</reference>
<dbReference type="SUPFAM" id="SSF53720">
    <property type="entry name" value="ALDH-like"/>
    <property type="match status" value="1"/>
</dbReference>
<name>A0ABX1J6U7_9PSEU</name>
<dbReference type="Gene3D" id="3.40.309.10">
    <property type="entry name" value="Aldehyde Dehydrogenase, Chain A, domain 2"/>
    <property type="match status" value="1"/>
</dbReference>
<dbReference type="InterPro" id="IPR016161">
    <property type="entry name" value="Ald_DH/histidinol_DH"/>
</dbReference>
<feature type="active site" evidence="3">
    <location>
        <position position="250"/>
    </location>
</feature>
<dbReference type="InterPro" id="IPR029510">
    <property type="entry name" value="Ald_DH_CS_GLU"/>
</dbReference>